<organism evidence="2 3">
    <name type="scientific">Callosobruchus maculatus</name>
    <name type="common">Southern cowpea weevil</name>
    <name type="synonym">Pulse bruchid</name>
    <dbReference type="NCBI Taxonomy" id="64391"/>
    <lineage>
        <taxon>Eukaryota</taxon>
        <taxon>Metazoa</taxon>
        <taxon>Ecdysozoa</taxon>
        <taxon>Arthropoda</taxon>
        <taxon>Hexapoda</taxon>
        <taxon>Insecta</taxon>
        <taxon>Pterygota</taxon>
        <taxon>Neoptera</taxon>
        <taxon>Endopterygota</taxon>
        <taxon>Coleoptera</taxon>
        <taxon>Polyphaga</taxon>
        <taxon>Cucujiformia</taxon>
        <taxon>Chrysomeloidea</taxon>
        <taxon>Chrysomelidae</taxon>
        <taxon>Bruchinae</taxon>
        <taxon>Bruchini</taxon>
        <taxon>Callosobruchus</taxon>
    </lineage>
</organism>
<reference evidence="2 3" key="1">
    <citation type="submission" date="2019-01" db="EMBL/GenBank/DDBJ databases">
        <authorList>
            <person name="Sayadi A."/>
        </authorList>
    </citation>
    <scope>NUCLEOTIDE SEQUENCE [LARGE SCALE GENOMIC DNA]</scope>
</reference>
<accession>A0A653BI23</accession>
<protein>
    <submittedName>
        <fullName evidence="2">Uncharacterized protein</fullName>
    </submittedName>
</protein>
<dbReference type="Proteomes" id="UP000410492">
    <property type="component" value="Unassembled WGS sequence"/>
</dbReference>
<keyword evidence="3" id="KW-1185">Reference proteome</keyword>
<feature type="compositionally biased region" description="Basic and acidic residues" evidence="1">
    <location>
        <begin position="1"/>
        <end position="11"/>
    </location>
</feature>
<evidence type="ECO:0000313" key="3">
    <source>
        <dbReference type="Proteomes" id="UP000410492"/>
    </source>
</evidence>
<dbReference type="OrthoDB" id="10045204at2759"/>
<sequence>MTKKRGDEKESRKKNKGVNVINPNPDKDDLDTCSCNENIAKIKHEVQTVIELMGPTTPHFAYSSVSNTADNETTNEITEYSGTTEEKSDSCKKDCSCSEDPTSPEAGCTCLTDATTAPEISASMEVAKDSDPTAPESPPRFICPPPFLPANVQFNSECMCPQIASYMHHRQEQMQTPPGLDYYEPRQGRNKNKSSKKSAPKKRCGMFHNVFKYLRDNKERHHQQYYTMNVKHSRINHKPKRLVFELAERSPKSSNRRQRLSPECYEHYNTPDSVGDIKDHKNRCNAILTERKSLKNIDPCCDENDKDPASPGRMMNEKFVCTAENDNVATRMDVYYFDHGDSSFLRTTDNPPIITTEILAERTEAYTTKFWAEIFGTLHIGISFGTSFILQFLRFLLYSIIRPLTVGLIQLLSDYFLKPFLATLFNAVVQPPMIFLYNVATSLRDLLDPIAEGFGYFFREVAQLIRAFRFIEYKKVCRCGEETSCACGVQEKCRDRNV</sequence>
<name>A0A653BI23_CALMS</name>
<feature type="compositionally biased region" description="Basic residues" evidence="1">
    <location>
        <begin position="188"/>
        <end position="201"/>
    </location>
</feature>
<feature type="region of interest" description="Disordered" evidence="1">
    <location>
        <begin position="170"/>
        <end position="201"/>
    </location>
</feature>
<dbReference type="AlphaFoldDB" id="A0A653BI23"/>
<proteinExistence type="predicted"/>
<evidence type="ECO:0000313" key="2">
    <source>
        <dbReference type="EMBL" id="VEN35248.1"/>
    </source>
</evidence>
<feature type="region of interest" description="Disordered" evidence="1">
    <location>
        <begin position="1"/>
        <end position="29"/>
    </location>
</feature>
<evidence type="ECO:0000256" key="1">
    <source>
        <dbReference type="SAM" id="MobiDB-lite"/>
    </source>
</evidence>
<dbReference type="EMBL" id="CAACVG010001391">
    <property type="protein sequence ID" value="VEN35248.1"/>
    <property type="molecule type" value="Genomic_DNA"/>
</dbReference>
<gene>
    <name evidence="2" type="ORF">CALMAC_LOCUS1207</name>
</gene>